<dbReference type="GO" id="GO:0006094">
    <property type="term" value="P:gluconeogenesis"/>
    <property type="evidence" value="ECO:0007669"/>
    <property type="project" value="UniProtKB-KW"/>
</dbReference>
<comment type="catalytic activity">
    <reaction evidence="8 9">
        <text>alpha-D-glucose 6-phosphate = beta-D-fructose 6-phosphate</text>
        <dbReference type="Rhea" id="RHEA:11816"/>
        <dbReference type="ChEBI" id="CHEBI:57634"/>
        <dbReference type="ChEBI" id="CHEBI:58225"/>
        <dbReference type="EC" id="5.3.1.9"/>
    </reaction>
</comment>
<dbReference type="InParanoid" id="A0A6P6YBI0"/>
<organism evidence="12 13">
    <name type="scientific">Dermatophagoides pteronyssinus</name>
    <name type="common">European house dust mite</name>
    <dbReference type="NCBI Taxonomy" id="6956"/>
    <lineage>
        <taxon>Eukaryota</taxon>
        <taxon>Metazoa</taxon>
        <taxon>Ecdysozoa</taxon>
        <taxon>Arthropoda</taxon>
        <taxon>Chelicerata</taxon>
        <taxon>Arachnida</taxon>
        <taxon>Acari</taxon>
        <taxon>Acariformes</taxon>
        <taxon>Sarcoptiformes</taxon>
        <taxon>Astigmata</taxon>
        <taxon>Psoroptidia</taxon>
        <taxon>Analgoidea</taxon>
        <taxon>Pyroglyphidae</taxon>
        <taxon>Dermatophagoidinae</taxon>
        <taxon>Dermatophagoides</taxon>
    </lineage>
</organism>
<dbReference type="GO" id="GO:0006096">
    <property type="term" value="P:glycolytic process"/>
    <property type="evidence" value="ECO:0007669"/>
    <property type="project" value="UniProtKB-UniPathway"/>
</dbReference>
<dbReference type="Gene3D" id="3.40.50.10490">
    <property type="entry name" value="Glucose-6-phosphate isomerase like protein, domain 1"/>
    <property type="match status" value="2"/>
</dbReference>
<comment type="pathway">
    <text evidence="1 9">Carbohydrate degradation; glycolysis; D-glyceraldehyde 3-phosphate and glycerone phosphate from D-glucose: step 2/4.</text>
</comment>
<dbReference type="InterPro" id="IPR018189">
    <property type="entry name" value="Phosphoglucose_isomerase_CS"/>
</dbReference>
<dbReference type="HAMAP" id="MF_00473">
    <property type="entry name" value="G6P_isomerase"/>
    <property type="match status" value="1"/>
</dbReference>
<dbReference type="PROSITE" id="PS51463">
    <property type="entry name" value="P_GLUCOSE_ISOMERASE_3"/>
    <property type="match status" value="1"/>
</dbReference>
<keyword evidence="6 9" id="KW-0324">Glycolysis</keyword>
<keyword evidence="7 9" id="KW-0413">Isomerase</keyword>
<dbReference type="Pfam" id="PF00342">
    <property type="entry name" value="PGI"/>
    <property type="match status" value="1"/>
</dbReference>
<dbReference type="CDD" id="cd05015">
    <property type="entry name" value="SIS_PGI_1"/>
    <property type="match status" value="1"/>
</dbReference>
<dbReference type="SUPFAM" id="SSF53697">
    <property type="entry name" value="SIS domain"/>
    <property type="match status" value="1"/>
</dbReference>
<dbReference type="CDD" id="cd05016">
    <property type="entry name" value="SIS_PGI_2"/>
    <property type="match status" value="1"/>
</dbReference>
<dbReference type="InterPro" id="IPR046348">
    <property type="entry name" value="SIS_dom_sf"/>
</dbReference>
<evidence type="ECO:0000313" key="12">
    <source>
        <dbReference type="Proteomes" id="UP000515146"/>
    </source>
</evidence>
<dbReference type="InterPro" id="IPR003609">
    <property type="entry name" value="Pan_app"/>
</dbReference>
<dbReference type="Pfam" id="PF00024">
    <property type="entry name" value="PAN_1"/>
    <property type="match status" value="1"/>
</dbReference>
<dbReference type="InterPro" id="IPR001672">
    <property type="entry name" value="G6P_Isomerase"/>
</dbReference>
<gene>
    <name evidence="13" type="primary">LOC113796682</name>
</gene>
<feature type="domain" description="Apple" evidence="11">
    <location>
        <begin position="628"/>
        <end position="695"/>
    </location>
</feature>
<dbReference type="PANTHER" id="PTHR11469:SF1">
    <property type="entry name" value="GLUCOSE-6-PHOSPHATE ISOMERASE"/>
    <property type="match status" value="1"/>
</dbReference>
<dbReference type="GO" id="GO:0051156">
    <property type="term" value="P:glucose 6-phosphate metabolic process"/>
    <property type="evidence" value="ECO:0007669"/>
    <property type="project" value="TreeGrafter"/>
</dbReference>
<dbReference type="GO" id="GO:0005829">
    <property type="term" value="C:cytosol"/>
    <property type="evidence" value="ECO:0007669"/>
    <property type="project" value="TreeGrafter"/>
</dbReference>
<dbReference type="Proteomes" id="UP000515146">
    <property type="component" value="Unplaced"/>
</dbReference>
<evidence type="ECO:0000256" key="7">
    <source>
        <dbReference type="ARBA" id="ARBA00023235"/>
    </source>
</evidence>
<name>A0A6P6YBI0_DERPT</name>
<keyword evidence="12" id="KW-1185">Reference proteome</keyword>
<evidence type="ECO:0000256" key="8">
    <source>
        <dbReference type="ARBA" id="ARBA00029321"/>
    </source>
</evidence>
<evidence type="ECO:0000313" key="13">
    <source>
        <dbReference type="RefSeq" id="XP_027202788.1"/>
    </source>
</evidence>
<reference evidence="13" key="1">
    <citation type="submission" date="2025-08" db="UniProtKB">
        <authorList>
            <consortium name="RefSeq"/>
        </authorList>
    </citation>
    <scope>IDENTIFICATION</scope>
    <source>
        <strain evidence="13">Airmid</strain>
    </source>
</reference>
<sequence>MEVDNKISAMFSGDKINITEDRGVGHMALRGTYMKIDNEPVCSTITKVKINMFEFADGVREGKILGYTNKKLKNILCIGIGGSYLGLDFVYNAFKSSPECEQATFGRNLRIIANVDPVDFHSCVKGLNPEETLAIIISKTFTTAETMLNAKTVRDWFLKHYKNNENIIKYHFCAVSTAVDKCVRYGILESRIFAFWDWVGGRYSVTSAVGILPLALHFGSEICRSFLAGAQEADTDVIKNKKNSISALLAMISFWHTVYCKYNATAIIPYSQALSRFPAHIQQLSMESNGKAVQINGELISNANMTGEIIFGEPGTNAQHSFFQLIHQGRIIPCEFIGFCKSQANVKVDSHPISNHDELMCNFFAQADALAEGRSVESLKENNEKPELYLHKAFTGNRPSLSILFKNTLNAYTTGFLLGIYEHKVAIQGFLFNINSFDQWGVELGKVLANKVRETIKEYRSSNVKNKSLESLDACDNIFEYYLQYSISKLKNGSAPSNVSTKKDIQDSVATEEVVEEIPLYHEIRGVDKKKPTDLTKFSQSLAGQKEAINLGNPADLLKRLQNLTGGGTIRNLFQSGFPAISNLIGVDEQSNNQNRATRVLSEVEEVLLIDKGQKSEKNDTVIKLDGCYLNAIQVNGEEDLVVRSKSVQACQALCQKNKSCEYCTYVSDQELCYHYSSISTLKSSKIAITAPKYCSEEDRKDKNDSENNDAIINKDRSAMTNESDPSGELRSFKQAEGIKLLDIGLFRNLLSGSGLGGLLSGGGSALNIGQTIQAASNILTTSSQLMNALPLKELSALTTMHGHRKVNIGGGGKKNSTAVRTAPPKGLASPTVICHSEGMTCCIPRINDWQRHRPFLNNHEDIESCRVVKMWSYG</sequence>
<dbReference type="GO" id="GO:0004347">
    <property type="term" value="F:glucose-6-phosphate isomerase activity"/>
    <property type="evidence" value="ECO:0007669"/>
    <property type="project" value="UniProtKB-EC"/>
</dbReference>
<dbReference type="PRINTS" id="PR00662">
    <property type="entry name" value="G6PISOMERASE"/>
</dbReference>
<dbReference type="AlphaFoldDB" id="A0A6P6YBI0"/>
<evidence type="ECO:0000259" key="11">
    <source>
        <dbReference type="PROSITE" id="PS50948"/>
    </source>
</evidence>
<dbReference type="RefSeq" id="XP_027202788.1">
    <property type="nucleotide sequence ID" value="XM_027346987.1"/>
</dbReference>
<evidence type="ECO:0000256" key="5">
    <source>
        <dbReference type="ARBA" id="ARBA00022432"/>
    </source>
</evidence>
<evidence type="ECO:0000256" key="3">
    <source>
        <dbReference type="ARBA" id="ARBA00011952"/>
    </source>
</evidence>
<dbReference type="InterPro" id="IPR035476">
    <property type="entry name" value="SIS_PGI_1"/>
</dbReference>
<dbReference type="NCBIfam" id="NF001211">
    <property type="entry name" value="PRK00179.1"/>
    <property type="match status" value="1"/>
</dbReference>
<evidence type="ECO:0000256" key="6">
    <source>
        <dbReference type="ARBA" id="ARBA00023152"/>
    </source>
</evidence>
<evidence type="ECO:0000256" key="2">
    <source>
        <dbReference type="ARBA" id="ARBA00006604"/>
    </source>
</evidence>
<dbReference type="Gene3D" id="1.10.1390.10">
    <property type="match status" value="1"/>
</dbReference>
<accession>A0A6P6YBI0</accession>
<comment type="similarity">
    <text evidence="2 9">Belongs to the GPI family.</text>
</comment>
<dbReference type="EC" id="5.3.1.9" evidence="3 9"/>
<dbReference type="SUPFAM" id="SSF57414">
    <property type="entry name" value="Hairpin loop containing domain-like"/>
    <property type="match status" value="1"/>
</dbReference>
<dbReference type="PROSITE" id="PS50948">
    <property type="entry name" value="PAN"/>
    <property type="match status" value="1"/>
</dbReference>
<dbReference type="KEGG" id="dpte:113796682"/>
<dbReference type="GO" id="GO:0048029">
    <property type="term" value="F:monosaccharide binding"/>
    <property type="evidence" value="ECO:0007669"/>
    <property type="project" value="TreeGrafter"/>
</dbReference>
<evidence type="ECO:0000256" key="1">
    <source>
        <dbReference type="ARBA" id="ARBA00004926"/>
    </source>
</evidence>
<proteinExistence type="inferred from homology"/>
<dbReference type="UniPathway" id="UPA00109">
    <property type="reaction ID" value="UER00181"/>
</dbReference>
<dbReference type="GO" id="GO:0097367">
    <property type="term" value="F:carbohydrate derivative binding"/>
    <property type="evidence" value="ECO:0007669"/>
    <property type="project" value="InterPro"/>
</dbReference>
<dbReference type="InterPro" id="IPR023096">
    <property type="entry name" value="G6P_Isomerase_C"/>
</dbReference>
<dbReference type="Gene3D" id="3.50.4.10">
    <property type="entry name" value="Hepatocyte Growth Factor"/>
    <property type="match status" value="1"/>
</dbReference>
<evidence type="ECO:0000256" key="9">
    <source>
        <dbReference type="RuleBase" id="RU000612"/>
    </source>
</evidence>
<dbReference type="InterPro" id="IPR035482">
    <property type="entry name" value="SIS_PGI_2"/>
</dbReference>
<keyword evidence="5 9" id="KW-0312">Gluconeogenesis</keyword>
<dbReference type="PANTHER" id="PTHR11469">
    <property type="entry name" value="GLUCOSE-6-PHOSPHATE ISOMERASE"/>
    <property type="match status" value="1"/>
</dbReference>
<dbReference type="OrthoDB" id="5831190at2759"/>
<dbReference type="PROSITE" id="PS00174">
    <property type="entry name" value="P_GLUCOSE_ISOMERASE_2"/>
    <property type="match status" value="1"/>
</dbReference>
<evidence type="ECO:0000256" key="4">
    <source>
        <dbReference type="ARBA" id="ARBA00018388"/>
    </source>
</evidence>
<feature type="region of interest" description="Disordered" evidence="10">
    <location>
        <begin position="698"/>
        <end position="729"/>
    </location>
</feature>
<evidence type="ECO:0000256" key="10">
    <source>
        <dbReference type="SAM" id="MobiDB-lite"/>
    </source>
</evidence>
<dbReference type="PROSITE" id="PS00765">
    <property type="entry name" value="P_GLUCOSE_ISOMERASE_1"/>
    <property type="match status" value="1"/>
</dbReference>
<protein>
    <recommendedName>
        <fullName evidence="4 9">Glucose-6-phosphate isomerase</fullName>
        <ecNumber evidence="3 9">5.3.1.9</ecNumber>
    </recommendedName>
</protein>